<feature type="compositionally biased region" description="Basic and acidic residues" evidence="2">
    <location>
        <begin position="275"/>
        <end position="289"/>
    </location>
</feature>
<feature type="domain" description="Bud22" evidence="3">
    <location>
        <begin position="97"/>
        <end position="511"/>
    </location>
</feature>
<sequence>MVYLFAGPCASLISAKALVEVKLPTGHSIVGGTVHFPFSSGRCHRYLLAMPKRKRSSSAEAASADEAMTSPPPAPAVAPATRAPDGAKQQRVQHKLKQGVVKIGHAFKLAKGFERQKLGRRQKSAGAERKEQDIRRINAEIAALKTLDTTSAGRHHLYKTLAKIKAVAASPDLPSEVLQQHALSTDSALLNVHARLCNSNPVKEALPVVLADVQNALGIRTNDGKAIKKKRLRAKDYEDNEPAGRNVERVEKHSLQTQNSVSPPNEGESAEDDGMEMRRPGMDRDSGEDFEHLDHRLASSESEGFDDASHAGDNIDELERQLAAEGFDRSKPTPKPSYDHTADLSLSEGDPEPSPSPEPQKAPAPKKTTFIPSLTMGGYISGSESDPESDLDVAPKKNRRGQRARQALWEKKFGQKAKHLQKTSRNAGWDPKRGATDGTERKPGQKPGKGNHAKRHLDREHTVANRKDGSHATKKHKDDQGPIHPSWEAAKKAKEKKEGGAAFAGKKITFD</sequence>
<dbReference type="EMBL" id="QWIL01003277">
    <property type="protein sequence ID" value="RMX89382.1"/>
    <property type="molecule type" value="Genomic_DNA"/>
</dbReference>
<organism evidence="4 7">
    <name type="scientific">Hortaea werneckii</name>
    <name type="common">Black yeast</name>
    <name type="synonym">Cladosporium werneckii</name>
    <dbReference type="NCBI Taxonomy" id="91943"/>
    <lineage>
        <taxon>Eukaryota</taxon>
        <taxon>Fungi</taxon>
        <taxon>Dikarya</taxon>
        <taxon>Ascomycota</taxon>
        <taxon>Pezizomycotina</taxon>
        <taxon>Dothideomycetes</taxon>
        <taxon>Dothideomycetidae</taxon>
        <taxon>Mycosphaerellales</taxon>
        <taxon>Teratosphaeriaceae</taxon>
        <taxon>Hortaea</taxon>
    </lineage>
</organism>
<dbReference type="GO" id="GO:0030490">
    <property type="term" value="P:maturation of SSU-rRNA"/>
    <property type="evidence" value="ECO:0007669"/>
    <property type="project" value="TreeGrafter"/>
</dbReference>
<comment type="caution">
    <text evidence="4">The sequence shown here is derived from an EMBL/GenBank/DDBJ whole genome shotgun (WGS) entry which is preliminary data.</text>
</comment>
<dbReference type="PANTHER" id="PTHR23325">
    <property type="entry name" value="SERUM RESPONSE FACTOR-BINDING"/>
    <property type="match status" value="1"/>
</dbReference>
<feature type="region of interest" description="Disordered" evidence="2">
    <location>
        <begin position="237"/>
        <end position="289"/>
    </location>
</feature>
<dbReference type="EMBL" id="QWIJ01000262">
    <property type="protein sequence ID" value="RMX84765.1"/>
    <property type="molecule type" value="Genomic_DNA"/>
</dbReference>
<dbReference type="Pfam" id="PF09073">
    <property type="entry name" value="BUD22"/>
    <property type="match status" value="1"/>
</dbReference>
<proteinExistence type="predicted"/>
<dbReference type="Proteomes" id="UP000271337">
    <property type="component" value="Unassembled WGS sequence"/>
</dbReference>
<feature type="compositionally biased region" description="Basic and acidic residues" evidence="2">
    <location>
        <begin position="457"/>
        <end position="481"/>
    </location>
</feature>
<name>A0A3M6X1K5_HORWE</name>
<evidence type="ECO:0000259" key="3">
    <source>
        <dbReference type="Pfam" id="PF09073"/>
    </source>
</evidence>
<feature type="region of interest" description="Disordered" evidence="2">
    <location>
        <begin position="57"/>
        <end position="89"/>
    </location>
</feature>
<evidence type="ECO:0000256" key="1">
    <source>
        <dbReference type="ARBA" id="ARBA00023054"/>
    </source>
</evidence>
<accession>A0A3M6X1K5</accession>
<keyword evidence="1" id="KW-0175">Coiled coil</keyword>
<evidence type="ECO:0000256" key="2">
    <source>
        <dbReference type="SAM" id="MobiDB-lite"/>
    </source>
</evidence>
<evidence type="ECO:0000313" key="6">
    <source>
        <dbReference type="Proteomes" id="UP000271337"/>
    </source>
</evidence>
<feature type="compositionally biased region" description="Basic and acidic residues" evidence="2">
    <location>
        <begin position="325"/>
        <end position="342"/>
    </location>
</feature>
<feature type="region of interest" description="Disordered" evidence="2">
    <location>
        <begin position="325"/>
        <end position="511"/>
    </location>
</feature>
<dbReference type="InterPro" id="IPR037393">
    <property type="entry name" value="Bud22/SRFB1"/>
</dbReference>
<dbReference type="GO" id="GO:0030686">
    <property type="term" value="C:90S preribosome"/>
    <property type="evidence" value="ECO:0007669"/>
    <property type="project" value="TreeGrafter"/>
</dbReference>
<evidence type="ECO:0000313" key="5">
    <source>
        <dbReference type="EMBL" id="RMX89382.1"/>
    </source>
</evidence>
<gene>
    <name evidence="5" type="ORF">D0867_15442</name>
    <name evidence="4" type="ORF">D0869_04330</name>
</gene>
<dbReference type="AlphaFoldDB" id="A0A3M6X1K5"/>
<feature type="compositionally biased region" description="Low complexity" evidence="2">
    <location>
        <begin position="58"/>
        <end position="67"/>
    </location>
</feature>
<dbReference type="Proteomes" id="UP000281245">
    <property type="component" value="Unassembled WGS sequence"/>
</dbReference>
<feature type="compositionally biased region" description="Pro residues" evidence="2">
    <location>
        <begin position="352"/>
        <end position="362"/>
    </location>
</feature>
<reference evidence="6 7" key="1">
    <citation type="journal article" date="2018" name="BMC Genomics">
        <title>Genomic evidence for intraspecific hybridization in a clonal and extremely halotolerant yeast.</title>
        <authorList>
            <person name="Gostincar C."/>
            <person name="Stajich J.E."/>
            <person name="Zupancic J."/>
            <person name="Zalar P."/>
            <person name="Gunde-Cimerman N."/>
        </authorList>
    </citation>
    <scope>NUCLEOTIDE SEQUENCE [LARGE SCALE GENOMIC DNA]</scope>
    <source>
        <strain evidence="4 7">EXF-6656</strain>
        <strain evidence="5 6">EXF-6669</strain>
    </source>
</reference>
<evidence type="ECO:0000313" key="4">
    <source>
        <dbReference type="EMBL" id="RMX84765.1"/>
    </source>
</evidence>
<protein>
    <recommendedName>
        <fullName evidence="3">Bud22 domain-containing protein</fullName>
    </recommendedName>
</protein>
<feature type="compositionally biased region" description="Basic and acidic residues" evidence="2">
    <location>
        <begin position="489"/>
        <end position="499"/>
    </location>
</feature>
<dbReference type="PANTHER" id="PTHR23325:SF1">
    <property type="entry name" value="SERUM RESPONSE FACTOR-BINDING PROTEIN 1"/>
    <property type="match status" value="1"/>
</dbReference>
<dbReference type="OrthoDB" id="3364872at2759"/>
<feature type="compositionally biased region" description="Basic and acidic residues" evidence="2">
    <location>
        <begin position="430"/>
        <end position="443"/>
    </location>
</feature>
<dbReference type="InterPro" id="IPR015158">
    <property type="entry name" value="Bud22_dom"/>
</dbReference>
<dbReference type="GO" id="GO:0005634">
    <property type="term" value="C:nucleus"/>
    <property type="evidence" value="ECO:0007669"/>
    <property type="project" value="TreeGrafter"/>
</dbReference>
<feature type="compositionally biased region" description="Low complexity" evidence="2">
    <location>
        <begin position="500"/>
        <end position="511"/>
    </location>
</feature>
<evidence type="ECO:0000313" key="7">
    <source>
        <dbReference type="Proteomes" id="UP000281245"/>
    </source>
</evidence>